<dbReference type="HOGENOM" id="CLU_053697_1_1_11"/>
<dbReference type="Gene3D" id="3.40.50.11900">
    <property type="match status" value="1"/>
</dbReference>
<dbReference type="STRING" id="471855.Shel_25330"/>
<dbReference type="eggNOG" id="COG1775">
    <property type="taxonomic scope" value="Bacteria"/>
</dbReference>
<sequence>MMADQELAPLPKSFEEYNEQRKASFLKVKEYKEQGGRLVGFLCSYTPLEVIDAAGAAAVGLCGTSNETVPIAETKLPANLCPLIKSTYGFALSDKCPFTYFSDLIVGETTCDGKKKMYELLGDLKDVHVLHLPQGQDRPWSADAWYEEVKLLKETLEKKYDITITDDDLRAAVRKRNRLRRAMLALYQAQAQVPAPYSGVELMSTMAAGNFNFDVEAYTLKLEKMAEEAQSRIDAGEGPEGVAPNAKRILLTGCPASGLINKVGRTIEKNGGNIVCVDDCSGERTMAMMIDEDADDILRAISDRYLSIHCSVMTPNTGRMEHTLAQAKRYKADGVVDAILTACHTFNVESVLMQDTIESSDIPYMKLETDYSESDLGQLETRLSAFIEML</sequence>
<dbReference type="Gene3D" id="3.40.50.11890">
    <property type="match status" value="1"/>
</dbReference>
<comment type="similarity">
    <text evidence="1">Belongs to the FldB/FldC dehydratase alpha/beta subunit family.</text>
</comment>
<evidence type="ECO:0000313" key="2">
    <source>
        <dbReference type="EMBL" id="ACV23540.1"/>
    </source>
</evidence>
<evidence type="ECO:0000256" key="1">
    <source>
        <dbReference type="ARBA" id="ARBA00005806"/>
    </source>
</evidence>
<dbReference type="EMBL" id="CP001684">
    <property type="protein sequence ID" value="ACV23540.1"/>
    <property type="molecule type" value="Genomic_DNA"/>
</dbReference>
<proteinExistence type="inferred from homology"/>
<dbReference type="PANTHER" id="PTHR30548:SF6">
    <property type="entry name" value="DEHYDRATASE SUBUNIT YJIM-RELATED"/>
    <property type="match status" value="1"/>
</dbReference>
<keyword evidence="3" id="KW-1185">Reference proteome</keyword>
<gene>
    <name evidence="2" type="ordered locus">Shel_25330</name>
</gene>
<dbReference type="PANTHER" id="PTHR30548">
    <property type="entry name" value="2-HYDROXYGLUTARYL-COA DEHYDRATASE, D-COMPONENT-RELATED"/>
    <property type="match status" value="1"/>
</dbReference>
<dbReference type="GO" id="GO:0016836">
    <property type="term" value="F:hydro-lyase activity"/>
    <property type="evidence" value="ECO:0007669"/>
    <property type="project" value="UniProtKB-ARBA"/>
</dbReference>
<dbReference type="InterPro" id="IPR010327">
    <property type="entry name" value="FldB/FldC_alpha/beta"/>
</dbReference>
<reference evidence="2 3" key="1">
    <citation type="journal article" date="2009" name="Stand. Genomic Sci.">
        <title>Complete genome sequence of Slackia heliotrinireducens type strain (RHS 1).</title>
        <authorList>
            <person name="Pukall R."/>
            <person name="Lapidus A."/>
            <person name="Nolan M."/>
            <person name="Copeland A."/>
            <person name="Glavina Del Rio T."/>
            <person name="Lucas S."/>
            <person name="Chen F."/>
            <person name="Tice H."/>
            <person name="Cheng J.F."/>
            <person name="Chertkov O."/>
            <person name="Bruce D."/>
            <person name="Goodwin L."/>
            <person name="Kuske C."/>
            <person name="Brettin T."/>
            <person name="Detter J.C."/>
            <person name="Han C."/>
            <person name="Pitluck S."/>
            <person name="Pati A."/>
            <person name="Mavrommatis K."/>
            <person name="Ivanova N."/>
            <person name="Ovchinnikova G."/>
            <person name="Chen A."/>
            <person name="Palaniappan K."/>
            <person name="Schneider S."/>
            <person name="Rohde M."/>
            <person name="Chain P."/>
            <person name="D'haeseleer P."/>
            <person name="Goker M."/>
            <person name="Bristow J."/>
            <person name="Eisen J.A."/>
            <person name="Markowitz V."/>
            <person name="Kyrpides N.C."/>
            <person name="Klenk H.P."/>
            <person name="Hugenholtz P."/>
        </authorList>
    </citation>
    <scope>NUCLEOTIDE SEQUENCE [LARGE SCALE GENOMIC DNA]</scope>
    <source>
        <strain evidence="3">ATCC 29202 / DSM 20476 / NCTC 11029 / RHS 1</strain>
    </source>
</reference>
<name>C7N2N2_SLAHD</name>
<accession>C7N2N2</accession>
<organism evidence="2 3">
    <name type="scientific">Slackia heliotrinireducens (strain ATCC 29202 / DSM 20476 / NCTC 11029 / RHS 1)</name>
    <name type="common">Peptococcus heliotrinreducens</name>
    <dbReference type="NCBI Taxonomy" id="471855"/>
    <lineage>
        <taxon>Bacteria</taxon>
        <taxon>Bacillati</taxon>
        <taxon>Actinomycetota</taxon>
        <taxon>Coriobacteriia</taxon>
        <taxon>Eggerthellales</taxon>
        <taxon>Eggerthellaceae</taxon>
        <taxon>Slackia</taxon>
    </lineage>
</organism>
<dbReference type="Proteomes" id="UP000002026">
    <property type="component" value="Chromosome"/>
</dbReference>
<dbReference type="InterPro" id="IPR047678">
    <property type="entry name" value="YjiM-like"/>
</dbReference>
<dbReference type="KEGG" id="shi:Shel_25330"/>
<dbReference type="Pfam" id="PF06050">
    <property type="entry name" value="HGD-D"/>
    <property type="match status" value="1"/>
</dbReference>
<evidence type="ECO:0000313" key="3">
    <source>
        <dbReference type="Proteomes" id="UP000002026"/>
    </source>
</evidence>
<dbReference type="NCBIfam" id="NF040772">
    <property type="entry name" value="double_cubane"/>
    <property type="match status" value="1"/>
</dbReference>
<dbReference type="Gene3D" id="1.20.1270.370">
    <property type="match status" value="1"/>
</dbReference>
<protein>
    <submittedName>
        <fullName evidence="2">Benzoyl-CoA reductase/2-hydroxyglutaryl-CoA dehydratase subunit, BcrC/BadD/HgdB</fullName>
    </submittedName>
</protein>
<dbReference type="AlphaFoldDB" id="C7N2N2"/>